<evidence type="ECO:0000256" key="5">
    <source>
        <dbReference type="ARBA" id="ARBA00023136"/>
    </source>
</evidence>
<proteinExistence type="predicted"/>
<dbReference type="GO" id="GO:0005886">
    <property type="term" value="C:plasma membrane"/>
    <property type="evidence" value="ECO:0007669"/>
    <property type="project" value="UniProtKB-SubCell"/>
</dbReference>
<keyword evidence="2" id="KW-1003">Cell membrane</keyword>
<accession>I0HRT2</accession>
<evidence type="ECO:0000313" key="7">
    <source>
        <dbReference type="EMBL" id="BAL95719.1"/>
    </source>
</evidence>
<gene>
    <name evidence="7" type="ordered locus">RGE_23780</name>
</gene>
<sequence length="207" mass="22622">MTTTTMNTLPIQRHTLFEDVQGVVTGALFVALALVMFRHAGMLTGGTAGMAFVLHYATQVSFGAAFFVLNLPFYWLAWKRMGARFTIKTFCAVALLSVLSEVLPHWVVLQSVEPLFAAIGGGLLMGTGLLILFRHKASLGGINVLVLWLQEKRGWRAGKIQMALDVTILLTAIPWVGWWQLVLSVIGAVALNFSLAVNHRPGRYAAV</sequence>
<feature type="transmembrane region" description="Helical" evidence="6">
    <location>
        <begin position="115"/>
        <end position="133"/>
    </location>
</feature>
<dbReference type="InterPro" id="IPR003740">
    <property type="entry name" value="YitT"/>
</dbReference>
<evidence type="ECO:0000313" key="8">
    <source>
        <dbReference type="Proteomes" id="UP000007883"/>
    </source>
</evidence>
<reference evidence="7 8" key="1">
    <citation type="journal article" date="2012" name="J. Bacteriol.">
        <title>Complete genome sequence of phototrophic betaproteobacterium Rubrivivax gelatinosus IL144.</title>
        <authorList>
            <person name="Nagashima S."/>
            <person name="Kamimura A."/>
            <person name="Shimizu T."/>
            <person name="Nakamura-isaki S."/>
            <person name="Aono E."/>
            <person name="Sakamoto K."/>
            <person name="Ichikawa N."/>
            <person name="Nakazawa H."/>
            <person name="Sekine M."/>
            <person name="Yamazaki S."/>
            <person name="Fujita N."/>
            <person name="Shimada K."/>
            <person name="Hanada S."/>
            <person name="Nagashima K.V.P."/>
        </authorList>
    </citation>
    <scope>NUCLEOTIDE SEQUENCE [LARGE SCALE GENOMIC DNA]</scope>
    <source>
        <strain evidence="8">NBRC 100245 / IL144</strain>
    </source>
</reference>
<dbReference type="STRING" id="983917.RGE_23780"/>
<organism evidence="7 8">
    <name type="scientific">Rubrivivax gelatinosus (strain NBRC 100245 / IL144)</name>
    <dbReference type="NCBI Taxonomy" id="983917"/>
    <lineage>
        <taxon>Bacteria</taxon>
        <taxon>Pseudomonadati</taxon>
        <taxon>Pseudomonadota</taxon>
        <taxon>Betaproteobacteria</taxon>
        <taxon>Burkholderiales</taxon>
        <taxon>Sphaerotilaceae</taxon>
        <taxon>Rubrivivax</taxon>
    </lineage>
</organism>
<dbReference type="EMBL" id="AP012320">
    <property type="protein sequence ID" value="BAL95719.1"/>
    <property type="molecule type" value="Genomic_DNA"/>
</dbReference>
<evidence type="ECO:0000256" key="1">
    <source>
        <dbReference type="ARBA" id="ARBA00004651"/>
    </source>
</evidence>
<dbReference type="Pfam" id="PF02588">
    <property type="entry name" value="YitT_membrane"/>
    <property type="match status" value="1"/>
</dbReference>
<evidence type="ECO:0000256" key="4">
    <source>
        <dbReference type="ARBA" id="ARBA00022989"/>
    </source>
</evidence>
<evidence type="ECO:0000256" key="6">
    <source>
        <dbReference type="SAM" id="Phobius"/>
    </source>
</evidence>
<feature type="transmembrane region" description="Helical" evidence="6">
    <location>
        <begin position="89"/>
        <end position="109"/>
    </location>
</feature>
<dbReference type="AlphaFoldDB" id="I0HRT2"/>
<dbReference type="InterPro" id="IPR051461">
    <property type="entry name" value="UPF0750_membrane"/>
</dbReference>
<dbReference type="PANTHER" id="PTHR33545">
    <property type="entry name" value="UPF0750 MEMBRANE PROTEIN YITT-RELATED"/>
    <property type="match status" value="1"/>
</dbReference>
<name>I0HRT2_RUBGI</name>
<evidence type="ECO:0000256" key="2">
    <source>
        <dbReference type="ARBA" id="ARBA00022475"/>
    </source>
</evidence>
<keyword evidence="3 6" id="KW-0812">Transmembrane</keyword>
<feature type="transmembrane region" description="Helical" evidence="6">
    <location>
        <begin position="20"/>
        <end position="41"/>
    </location>
</feature>
<evidence type="ECO:0000256" key="3">
    <source>
        <dbReference type="ARBA" id="ARBA00022692"/>
    </source>
</evidence>
<feature type="transmembrane region" description="Helical" evidence="6">
    <location>
        <begin position="53"/>
        <end position="77"/>
    </location>
</feature>
<protein>
    <recommendedName>
        <fullName evidence="9">5xTM membrane YitT family protein</fullName>
    </recommendedName>
</protein>
<keyword evidence="5 6" id="KW-0472">Membrane</keyword>
<dbReference type="eggNOG" id="COG1284">
    <property type="taxonomic scope" value="Bacteria"/>
</dbReference>
<dbReference type="HOGENOM" id="CLU_063199_3_0_4"/>
<dbReference type="PANTHER" id="PTHR33545:SF5">
    <property type="entry name" value="UPF0750 MEMBRANE PROTEIN YITT"/>
    <property type="match status" value="1"/>
</dbReference>
<evidence type="ECO:0008006" key="9">
    <source>
        <dbReference type="Google" id="ProtNLM"/>
    </source>
</evidence>
<dbReference type="PATRIC" id="fig|983917.3.peg.2311"/>
<keyword evidence="8" id="KW-1185">Reference proteome</keyword>
<dbReference type="KEGG" id="rge:RGE_23780"/>
<dbReference type="Proteomes" id="UP000007883">
    <property type="component" value="Chromosome"/>
</dbReference>
<comment type="subcellular location">
    <subcellularLocation>
        <location evidence="1">Cell membrane</location>
        <topology evidence="1">Multi-pass membrane protein</topology>
    </subcellularLocation>
</comment>
<dbReference type="RefSeq" id="WP_014428581.1">
    <property type="nucleotide sequence ID" value="NC_017075.1"/>
</dbReference>
<keyword evidence="4 6" id="KW-1133">Transmembrane helix</keyword>